<dbReference type="InterPro" id="IPR015943">
    <property type="entry name" value="WD40/YVTN_repeat-like_dom_sf"/>
</dbReference>
<name>A0ABY4D1W4_9BACT</name>
<evidence type="ECO:0000256" key="1">
    <source>
        <dbReference type="SAM" id="SignalP"/>
    </source>
</evidence>
<organism evidence="2 3">
    <name type="scientific">Hymenobacter tibetensis</name>
    <dbReference type="NCBI Taxonomy" id="497967"/>
    <lineage>
        <taxon>Bacteria</taxon>
        <taxon>Pseudomonadati</taxon>
        <taxon>Bacteroidota</taxon>
        <taxon>Cytophagia</taxon>
        <taxon>Cytophagales</taxon>
        <taxon>Hymenobacteraceae</taxon>
        <taxon>Hymenobacter</taxon>
    </lineage>
</organism>
<dbReference type="Gene3D" id="2.130.10.10">
    <property type="entry name" value="YVTN repeat-like/Quinoprotein amine dehydrogenase"/>
    <property type="match status" value="2"/>
</dbReference>
<dbReference type="PROSITE" id="PS51257">
    <property type="entry name" value="PROKAR_LIPOPROTEIN"/>
    <property type="match status" value="1"/>
</dbReference>
<feature type="signal peptide" evidence="1">
    <location>
        <begin position="1"/>
        <end position="20"/>
    </location>
</feature>
<keyword evidence="3" id="KW-1185">Reference proteome</keyword>
<dbReference type="SUPFAM" id="SSF110296">
    <property type="entry name" value="Oligoxyloglucan reducing end-specific cellobiohydrolase"/>
    <property type="match status" value="1"/>
</dbReference>
<dbReference type="RefSeq" id="WP_243801500.1">
    <property type="nucleotide sequence ID" value="NZ_CP094669.1"/>
</dbReference>
<feature type="chain" id="PRO_5046839772" description="Photosynthesis system II assembly factor Ycf48/Hcf136-like domain-containing protein" evidence="1">
    <location>
        <begin position="21"/>
        <end position="350"/>
    </location>
</feature>
<dbReference type="Proteomes" id="UP000831113">
    <property type="component" value="Chromosome"/>
</dbReference>
<reference evidence="2 3" key="1">
    <citation type="submission" date="2022-03" db="EMBL/GenBank/DDBJ databases">
        <title>Hymenobactersp. isolated from the air.</title>
        <authorList>
            <person name="Won M."/>
            <person name="Kwon S.-W."/>
        </authorList>
    </citation>
    <scope>NUCLEOTIDE SEQUENCE [LARGE SCALE GENOMIC DNA]</scope>
    <source>
        <strain evidence="2 3">KACC 21982</strain>
    </source>
</reference>
<sequence length="350" mass="37068">MRFLAFISGLLLLAAGACQKKEVAPEQPVARVTATLPFENDDIRLRVVGNTVPNYSRDLHFFDQTTGLVSTGDGKIYRTTDQGSSWTLVYSAPSSDVYLNQILFTSRTTGYVVGGNTSCNGNGCVPPGGLVLKTTDGGSTWAIAYRKANLEFVSLAVNATGGLFAAANGAESGIWRSNDAGATWTRTENVANSMSKVVFNGTSGFYTGGGSRIARSTDDGSSWPYAATLTYNYVNDMAFSGGTGYHLKGYGPALRSTDNGTSWEEVLLASGPVYKINALTATSCLIWGGGPYTGGDFGVYQGAVRQTKDGGQHWSDIELSGIYMITVANFYSTQEGYAVSGSKLISVTVK</sequence>
<evidence type="ECO:0000313" key="3">
    <source>
        <dbReference type="Proteomes" id="UP000831113"/>
    </source>
</evidence>
<gene>
    <name evidence="2" type="ORF">MTX78_07950</name>
</gene>
<protein>
    <recommendedName>
        <fullName evidence="4">Photosynthesis system II assembly factor Ycf48/Hcf136-like domain-containing protein</fullName>
    </recommendedName>
</protein>
<evidence type="ECO:0008006" key="4">
    <source>
        <dbReference type="Google" id="ProtNLM"/>
    </source>
</evidence>
<proteinExistence type="predicted"/>
<dbReference type="EMBL" id="CP094669">
    <property type="protein sequence ID" value="UOG76521.1"/>
    <property type="molecule type" value="Genomic_DNA"/>
</dbReference>
<dbReference type="PANTHER" id="PTHR47199">
    <property type="entry name" value="PHOTOSYSTEM II STABILITY/ASSEMBLY FACTOR HCF136, CHLOROPLASTIC"/>
    <property type="match status" value="1"/>
</dbReference>
<keyword evidence="1" id="KW-0732">Signal</keyword>
<evidence type="ECO:0000313" key="2">
    <source>
        <dbReference type="EMBL" id="UOG76521.1"/>
    </source>
</evidence>
<dbReference type="PANTHER" id="PTHR47199:SF2">
    <property type="entry name" value="PHOTOSYSTEM II STABILITY_ASSEMBLY FACTOR HCF136, CHLOROPLASTIC"/>
    <property type="match status" value="1"/>
</dbReference>
<accession>A0ABY4D1W4</accession>